<name>A0ABU6YAK6_9FABA</name>
<proteinExistence type="predicted"/>
<comment type="caution">
    <text evidence="3">The sequence shown here is derived from an EMBL/GenBank/DDBJ whole genome shotgun (WGS) entry which is preliminary data.</text>
</comment>
<evidence type="ECO:0000313" key="4">
    <source>
        <dbReference type="Proteomes" id="UP001341840"/>
    </source>
</evidence>
<dbReference type="Proteomes" id="UP001341840">
    <property type="component" value="Unassembled WGS sequence"/>
</dbReference>
<keyword evidence="4" id="KW-1185">Reference proteome</keyword>
<dbReference type="InterPro" id="IPR004332">
    <property type="entry name" value="Transposase_MuDR"/>
</dbReference>
<feature type="compositionally biased region" description="Acidic residues" evidence="1">
    <location>
        <begin position="36"/>
        <end position="46"/>
    </location>
</feature>
<reference evidence="3 4" key="1">
    <citation type="journal article" date="2023" name="Plants (Basel)">
        <title>Bridging the Gap: Combining Genomics and Transcriptomics Approaches to Understand Stylosanthes scabra, an Orphan Legume from the Brazilian Caatinga.</title>
        <authorList>
            <person name="Ferreira-Neto J.R.C."/>
            <person name="da Silva M.D."/>
            <person name="Binneck E."/>
            <person name="de Melo N.F."/>
            <person name="da Silva R.H."/>
            <person name="de Melo A.L.T.M."/>
            <person name="Pandolfi V."/>
            <person name="Bustamante F.O."/>
            <person name="Brasileiro-Vidal A.C."/>
            <person name="Benko-Iseppon A.M."/>
        </authorList>
    </citation>
    <scope>NUCLEOTIDE SEQUENCE [LARGE SCALE GENOMIC DNA]</scope>
    <source>
        <tissue evidence="3">Leaves</tissue>
    </source>
</reference>
<protein>
    <recommendedName>
        <fullName evidence="2">Transposase MuDR plant domain-containing protein</fullName>
    </recommendedName>
</protein>
<evidence type="ECO:0000256" key="1">
    <source>
        <dbReference type="SAM" id="MobiDB-lite"/>
    </source>
</evidence>
<sequence>MEIPVHATPLCIQEPAGEGLEAEIVIFEADSDYLGEYDSSSDEDPNSTECVMDTPTGRPQYILPAPLQIPRLEGVPCFHQQLDLDAMRISDLLCASIIDVYNIDEGVEFQVGHRLRNREAVHMAVKNYSIRRNAKYRFVESDRIKYHCRCKHASYDCSWSIRVALRENLGY</sequence>
<evidence type="ECO:0000313" key="3">
    <source>
        <dbReference type="EMBL" id="MED6205763.1"/>
    </source>
</evidence>
<feature type="region of interest" description="Disordered" evidence="1">
    <location>
        <begin position="36"/>
        <end position="55"/>
    </location>
</feature>
<evidence type="ECO:0000259" key="2">
    <source>
        <dbReference type="Pfam" id="PF03108"/>
    </source>
</evidence>
<organism evidence="3 4">
    <name type="scientific">Stylosanthes scabra</name>
    <dbReference type="NCBI Taxonomy" id="79078"/>
    <lineage>
        <taxon>Eukaryota</taxon>
        <taxon>Viridiplantae</taxon>
        <taxon>Streptophyta</taxon>
        <taxon>Embryophyta</taxon>
        <taxon>Tracheophyta</taxon>
        <taxon>Spermatophyta</taxon>
        <taxon>Magnoliopsida</taxon>
        <taxon>eudicotyledons</taxon>
        <taxon>Gunneridae</taxon>
        <taxon>Pentapetalae</taxon>
        <taxon>rosids</taxon>
        <taxon>fabids</taxon>
        <taxon>Fabales</taxon>
        <taxon>Fabaceae</taxon>
        <taxon>Papilionoideae</taxon>
        <taxon>50 kb inversion clade</taxon>
        <taxon>dalbergioids sensu lato</taxon>
        <taxon>Dalbergieae</taxon>
        <taxon>Pterocarpus clade</taxon>
        <taxon>Stylosanthes</taxon>
    </lineage>
</organism>
<feature type="domain" description="Transposase MuDR plant" evidence="2">
    <location>
        <begin position="107"/>
        <end position="167"/>
    </location>
</feature>
<dbReference type="Pfam" id="PF03108">
    <property type="entry name" value="DBD_Tnp_Mut"/>
    <property type="match status" value="1"/>
</dbReference>
<gene>
    <name evidence="3" type="ORF">PIB30_020732</name>
</gene>
<dbReference type="EMBL" id="JASCZI010241722">
    <property type="protein sequence ID" value="MED6205763.1"/>
    <property type="molecule type" value="Genomic_DNA"/>
</dbReference>
<accession>A0ABU6YAK6</accession>